<dbReference type="RefSeq" id="WP_212610309.1">
    <property type="nucleotide sequence ID" value="NZ_CP073910.1"/>
</dbReference>
<protein>
    <submittedName>
        <fullName evidence="3">Uncharacterized protein</fullName>
    </submittedName>
</protein>
<name>A0A975KAK3_9SPHN</name>
<dbReference type="GO" id="GO:0004553">
    <property type="term" value="F:hydrolase activity, hydrolyzing O-glycosyl compounds"/>
    <property type="evidence" value="ECO:0007669"/>
    <property type="project" value="InterPro"/>
</dbReference>
<evidence type="ECO:0000256" key="1">
    <source>
        <dbReference type="SAM" id="MobiDB-lite"/>
    </source>
</evidence>
<keyword evidence="2" id="KW-0732">Signal</keyword>
<reference evidence="3" key="1">
    <citation type="submission" date="2021-04" db="EMBL/GenBank/DDBJ databases">
        <title>Isolation of p-tert-butylphenol degrading bacteria Sphingobium phenoxybenzoativorans Tas13 from active sludge.</title>
        <authorList>
            <person name="Li Y."/>
        </authorList>
    </citation>
    <scope>NUCLEOTIDE SEQUENCE</scope>
    <source>
        <strain evidence="3">Tas13</strain>
    </source>
</reference>
<organism evidence="3 4">
    <name type="scientific">Sphingobium phenoxybenzoativorans</name>
    <dbReference type="NCBI Taxonomy" id="1592790"/>
    <lineage>
        <taxon>Bacteria</taxon>
        <taxon>Pseudomonadati</taxon>
        <taxon>Pseudomonadota</taxon>
        <taxon>Alphaproteobacteria</taxon>
        <taxon>Sphingomonadales</taxon>
        <taxon>Sphingomonadaceae</taxon>
        <taxon>Sphingobium</taxon>
    </lineage>
</organism>
<sequence>MKSVWKSSILGMMAGGLAACGGGSDGAPASASSQKGEQAGVATPAPTPAPASTPTSSLATTEERLVLPDNTLYAPGDYFAYASPWCATYDPSLAVGSNIVDTISILRSTFPNDVVISAKVPDNYPTVSRCGVYGYNAITFGHYLTVNSAAKMQPMQVKDIRTLSMQFDMSLSGDGEFNILAESFLTGAAKDFGTKLEIGFYTHSTPRSASFARSGTPIGTYVDNAGRSWTVTKVDDFVMFLHGSGDLLTGMLDIKGAYTFLMNRGVLTGNEWFNGVSLGMEPMRGNGVAAIHTWSVTYG</sequence>
<evidence type="ECO:0000256" key="2">
    <source>
        <dbReference type="SAM" id="SignalP"/>
    </source>
</evidence>
<proteinExistence type="predicted"/>
<gene>
    <name evidence="3" type="ORF">KFK14_06575</name>
</gene>
<dbReference type="InterPro" id="IPR013320">
    <property type="entry name" value="ConA-like_dom_sf"/>
</dbReference>
<dbReference type="PROSITE" id="PS51257">
    <property type="entry name" value="PROKAR_LIPOPROTEIN"/>
    <property type="match status" value="1"/>
</dbReference>
<dbReference type="KEGG" id="spph:KFK14_06575"/>
<feature type="chain" id="PRO_5037471165" evidence="2">
    <location>
        <begin position="19"/>
        <end position="299"/>
    </location>
</feature>
<dbReference type="AlphaFoldDB" id="A0A975KAK3"/>
<dbReference type="SUPFAM" id="SSF49899">
    <property type="entry name" value="Concanavalin A-like lectins/glucanases"/>
    <property type="match status" value="1"/>
</dbReference>
<dbReference type="Proteomes" id="UP000681425">
    <property type="component" value="Chromosome"/>
</dbReference>
<keyword evidence="4" id="KW-1185">Reference proteome</keyword>
<feature type="signal peptide" evidence="2">
    <location>
        <begin position="1"/>
        <end position="18"/>
    </location>
</feature>
<dbReference type="Gene3D" id="2.60.120.180">
    <property type="match status" value="1"/>
</dbReference>
<accession>A0A975KAK3</accession>
<evidence type="ECO:0000313" key="3">
    <source>
        <dbReference type="EMBL" id="QUT07083.1"/>
    </source>
</evidence>
<evidence type="ECO:0000313" key="4">
    <source>
        <dbReference type="Proteomes" id="UP000681425"/>
    </source>
</evidence>
<feature type="region of interest" description="Disordered" evidence="1">
    <location>
        <begin position="24"/>
        <end position="59"/>
    </location>
</feature>
<dbReference type="InterPro" id="IPR013319">
    <property type="entry name" value="GH11/12"/>
</dbReference>
<dbReference type="EMBL" id="CP073910">
    <property type="protein sequence ID" value="QUT07083.1"/>
    <property type="molecule type" value="Genomic_DNA"/>
</dbReference>